<dbReference type="InterPro" id="IPR013324">
    <property type="entry name" value="RNA_pol_sigma_r3/r4-like"/>
</dbReference>
<protein>
    <submittedName>
        <fullName evidence="7">Sigma-70 family RNA polymerase sigma factor</fullName>
    </submittedName>
</protein>
<comment type="similarity">
    <text evidence="1">Belongs to the sigma-70 factor family. ECF subfamily.</text>
</comment>
<dbReference type="SUPFAM" id="SSF88659">
    <property type="entry name" value="Sigma3 and sigma4 domains of RNA polymerase sigma factors"/>
    <property type="match status" value="1"/>
</dbReference>
<evidence type="ECO:0000256" key="4">
    <source>
        <dbReference type="ARBA" id="ARBA00023163"/>
    </source>
</evidence>
<evidence type="ECO:0000313" key="7">
    <source>
        <dbReference type="EMBL" id="KAA5545068.1"/>
    </source>
</evidence>
<dbReference type="Gene3D" id="1.10.10.10">
    <property type="entry name" value="Winged helix-like DNA-binding domain superfamily/Winged helix DNA-binding domain"/>
    <property type="match status" value="1"/>
</dbReference>
<keyword evidence="4" id="KW-0804">Transcription</keyword>
<evidence type="ECO:0000256" key="1">
    <source>
        <dbReference type="ARBA" id="ARBA00010641"/>
    </source>
</evidence>
<dbReference type="RefSeq" id="WP_150088951.1">
    <property type="nucleotide sequence ID" value="NZ_VWSF01000009.1"/>
</dbReference>
<dbReference type="InterPro" id="IPR039425">
    <property type="entry name" value="RNA_pol_sigma-70-like"/>
</dbReference>
<dbReference type="Proteomes" id="UP000323426">
    <property type="component" value="Unassembled WGS sequence"/>
</dbReference>
<dbReference type="SUPFAM" id="SSF88946">
    <property type="entry name" value="Sigma2 domain of RNA polymerase sigma factors"/>
    <property type="match status" value="1"/>
</dbReference>
<keyword evidence="2" id="KW-0805">Transcription regulation</keyword>
<dbReference type="PANTHER" id="PTHR43133">
    <property type="entry name" value="RNA POLYMERASE ECF-TYPE SIGMA FACTO"/>
    <property type="match status" value="1"/>
</dbReference>
<evidence type="ECO:0000259" key="5">
    <source>
        <dbReference type="Pfam" id="PF04542"/>
    </source>
</evidence>
<keyword evidence="8" id="KW-1185">Reference proteome</keyword>
<accession>A0A5M6DBZ1</accession>
<keyword evidence="3" id="KW-0731">Sigma factor</keyword>
<dbReference type="AlphaFoldDB" id="A0A5M6DBZ1"/>
<dbReference type="Pfam" id="PF04542">
    <property type="entry name" value="Sigma70_r2"/>
    <property type="match status" value="1"/>
</dbReference>
<dbReference type="EMBL" id="VWSF01000009">
    <property type="protein sequence ID" value="KAA5545068.1"/>
    <property type="molecule type" value="Genomic_DNA"/>
</dbReference>
<dbReference type="CDD" id="cd06171">
    <property type="entry name" value="Sigma70_r4"/>
    <property type="match status" value="1"/>
</dbReference>
<dbReference type="InterPro" id="IPR007627">
    <property type="entry name" value="RNA_pol_sigma70_r2"/>
</dbReference>
<dbReference type="InterPro" id="IPR014284">
    <property type="entry name" value="RNA_pol_sigma-70_dom"/>
</dbReference>
<evidence type="ECO:0000256" key="3">
    <source>
        <dbReference type="ARBA" id="ARBA00023082"/>
    </source>
</evidence>
<dbReference type="Pfam" id="PF08281">
    <property type="entry name" value="Sigma70_r4_2"/>
    <property type="match status" value="1"/>
</dbReference>
<dbReference type="InterPro" id="IPR013325">
    <property type="entry name" value="RNA_pol_sigma_r2"/>
</dbReference>
<sequence>MEAILKTKTISDAELITKILAGETAVYEILIRRNNPYLFKVGRAYGYNKEDVEDLMQDTFISAYQNLVKFEHRASFKTWLVKIMLHHCYHKKQLLRFKNERPAYAAINEKEIPMFSHQPADPDKKILHKELGIIIEQAIGRIPVDYRLVFSLRELNGMSVAETAEAMSLSEANVKVRLNRAKAMLRKEIEKMYAPEDIYEFNLIYCDRMVEKVMHQISNAH</sequence>
<dbReference type="GO" id="GO:0016987">
    <property type="term" value="F:sigma factor activity"/>
    <property type="evidence" value="ECO:0007669"/>
    <property type="project" value="UniProtKB-KW"/>
</dbReference>
<feature type="domain" description="RNA polymerase sigma-70 region 2" evidence="5">
    <location>
        <begin position="30"/>
        <end position="90"/>
    </location>
</feature>
<reference evidence="7 8" key="1">
    <citation type="submission" date="2019-09" db="EMBL/GenBank/DDBJ databases">
        <title>Genome sequence and assembly of Adhaeribacter sp.</title>
        <authorList>
            <person name="Chhetri G."/>
        </authorList>
    </citation>
    <scope>NUCLEOTIDE SEQUENCE [LARGE SCALE GENOMIC DNA]</scope>
    <source>
        <strain evidence="7 8">DK36</strain>
    </source>
</reference>
<evidence type="ECO:0000256" key="2">
    <source>
        <dbReference type="ARBA" id="ARBA00023015"/>
    </source>
</evidence>
<proteinExistence type="inferred from homology"/>
<organism evidence="7 8">
    <name type="scientific">Adhaeribacter rhizoryzae</name>
    <dbReference type="NCBI Taxonomy" id="2607907"/>
    <lineage>
        <taxon>Bacteria</taxon>
        <taxon>Pseudomonadati</taxon>
        <taxon>Bacteroidota</taxon>
        <taxon>Cytophagia</taxon>
        <taxon>Cytophagales</taxon>
        <taxon>Hymenobacteraceae</taxon>
        <taxon>Adhaeribacter</taxon>
    </lineage>
</organism>
<comment type="caution">
    <text evidence="7">The sequence shown here is derived from an EMBL/GenBank/DDBJ whole genome shotgun (WGS) entry which is preliminary data.</text>
</comment>
<name>A0A5M6DBZ1_9BACT</name>
<dbReference type="Gene3D" id="1.10.1740.10">
    <property type="match status" value="1"/>
</dbReference>
<dbReference type="NCBIfam" id="TIGR02937">
    <property type="entry name" value="sigma70-ECF"/>
    <property type="match status" value="1"/>
</dbReference>
<gene>
    <name evidence="7" type="ORF">F0145_13525</name>
</gene>
<dbReference type="PANTHER" id="PTHR43133:SF51">
    <property type="entry name" value="RNA POLYMERASE SIGMA FACTOR"/>
    <property type="match status" value="1"/>
</dbReference>
<dbReference type="GO" id="GO:0003677">
    <property type="term" value="F:DNA binding"/>
    <property type="evidence" value="ECO:0007669"/>
    <property type="project" value="InterPro"/>
</dbReference>
<feature type="domain" description="RNA polymerase sigma factor 70 region 4 type 2" evidence="6">
    <location>
        <begin position="134"/>
        <end position="185"/>
    </location>
</feature>
<dbReference type="InterPro" id="IPR013249">
    <property type="entry name" value="RNA_pol_sigma70_r4_t2"/>
</dbReference>
<evidence type="ECO:0000313" key="8">
    <source>
        <dbReference type="Proteomes" id="UP000323426"/>
    </source>
</evidence>
<evidence type="ECO:0000259" key="6">
    <source>
        <dbReference type="Pfam" id="PF08281"/>
    </source>
</evidence>
<dbReference type="InterPro" id="IPR036388">
    <property type="entry name" value="WH-like_DNA-bd_sf"/>
</dbReference>
<dbReference type="GO" id="GO:0006352">
    <property type="term" value="P:DNA-templated transcription initiation"/>
    <property type="evidence" value="ECO:0007669"/>
    <property type="project" value="InterPro"/>
</dbReference>